<gene>
    <name evidence="1" type="ORF">BDN72DRAFT_755609</name>
</gene>
<organism evidence="1 2">
    <name type="scientific">Pluteus cervinus</name>
    <dbReference type="NCBI Taxonomy" id="181527"/>
    <lineage>
        <taxon>Eukaryota</taxon>
        <taxon>Fungi</taxon>
        <taxon>Dikarya</taxon>
        <taxon>Basidiomycota</taxon>
        <taxon>Agaricomycotina</taxon>
        <taxon>Agaricomycetes</taxon>
        <taxon>Agaricomycetidae</taxon>
        <taxon>Agaricales</taxon>
        <taxon>Pluteineae</taxon>
        <taxon>Pluteaceae</taxon>
        <taxon>Pluteus</taxon>
    </lineage>
</organism>
<reference evidence="1 2" key="1">
    <citation type="journal article" date="2019" name="Nat. Ecol. Evol.">
        <title>Megaphylogeny resolves global patterns of mushroom evolution.</title>
        <authorList>
            <person name="Varga T."/>
            <person name="Krizsan K."/>
            <person name="Foldi C."/>
            <person name="Dima B."/>
            <person name="Sanchez-Garcia M."/>
            <person name="Sanchez-Ramirez S."/>
            <person name="Szollosi G.J."/>
            <person name="Szarkandi J.G."/>
            <person name="Papp V."/>
            <person name="Albert L."/>
            <person name="Andreopoulos W."/>
            <person name="Angelini C."/>
            <person name="Antonin V."/>
            <person name="Barry K.W."/>
            <person name="Bougher N.L."/>
            <person name="Buchanan P."/>
            <person name="Buyck B."/>
            <person name="Bense V."/>
            <person name="Catcheside P."/>
            <person name="Chovatia M."/>
            <person name="Cooper J."/>
            <person name="Damon W."/>
            <person name="Desjardin D."/>
            <person name="Finy P."/>
            <person name="Geml J."/>
            <person name="Haridas S."/>
            <person name="Hughes K."/>
            <person name="Justo A."/>
            <person name="Karasinski D."/>
            <person name="Kautmanova I."/>
            <person name="Kiss B."/>
            <person name="Kocsube S."/>
            <person name="Kotiranta H."/>
            <person name="LaButti K.M."/>
            <person name="Lechner B.E."/>
            <person name="Liimatainen K."/>
            <person name="Lipzen A."/>
            <person name="Lukacs Z."/>
            <person name="Mihaltcheva S."/>
            <person name="Morgado L.N."/>
            <person name="Niskanen T."/>
            <person name="Noordeloos M.E."/>
            <person name="Ohm R.A."/>
            <person name="Ortiz-Santana B."/>
            <person name="Ovrebo C."/>
            <person name="Racz N."/>
            <person name="Riley R."/>
            <person name="Savchenko A."/>
            <person name="Shiryaev A."/>
            <person name="Soop K."/>
            <person name="Spirin V."/>
            <person name="Szebenyi C."/>
            <person name="Tomsovsky M."/>
            <person name="Tulloss R.E."/>
            <person name="Uehling J."/>
            <person name="Grigoriev I.V."/>
            <person name="Vagvolgyi C."/>
            <person name="Papp T."/>
            <person name="Martin F.M."/>
            <person name="Miettinen O."/>
            <person name="Hibbett D.S."/>
            <person name="Nagy L.G."/>
        </authorList>
    </citation>
    <scope>NUCLEOTIDE SEQUENCE [LARGE SCALE GENOMIC DNA]</scope>
    <source>
        <strain evidence="1 2">NL-1719</strain>
    </source>
</reference>
<evidence type="ECO:0000313" key="2">
    <source>
        <dbReference type="Proteomes" id="UP000308600"/>
    </source>
</evidence>
<dbReference type="Proteomes" id="UP000308600">
    <property type="component" value="Unassembled WGS sequence"/>
</dbReference>
<evidence type="ECO:0000313" key="1">
    <source>
        <dbReference type="EMBL" id="TFK76201.1"/>
    </source>
</evidence>
<proteinExistence type="predicted"/>
<accession>A0ACD3BEW0</accession>
<protein>
    <submittedName>
        <fullName evidence="1">Lipoxygenase</fullName>
    </submittedName>
</protein>
<name>A0ACD3BEW0_9AGAR</name>
<dbReference type="EMBL" id="ML208260">
    <property type="protein sequence ID" value="TFK76201.1"/>
    <property type="molecule type" value="Genomic_DNA"/>
</dbReference>
<sequence length="575" mass="63842">MEASATTIFNNLALANVASILAALVPVQKGNVISWVLQDALALGVLAVNPAPKDITSVSQLEKLNLDLQNRWVFKNAYDLPNVGNRTDWYTDTVFAGQQFVGTNPTTIKAAPQELVAEFVGEAKKQNLQDVVDYLGSLTLDSLYVQDYRDFRDAVGVASDADLKDGDGDGARFQCAAVVLFNLSADGVLHPLAIVIDYKQSVANSVTIFNKRLRASDSAASEATDWPWRYAKLCAQTSDWARHEIEVHLTDTHLVEEVTIVAALRAFADTHPVYTLLSPHWLRTLSLNASARNTLVPQIIMRIVGFTEDQSYKFINYSFNNFDWEGSYPPNDLKRRGFPTDQAELDGPKYHNYAFARDILPMWNAIKSFVHEMLAISYTSDSDVASDADIQTWCDEIRGDDAGKLKSFPAKIETLAALEDAISFCIHIATNQHTAVNYLQQYYMTFVPNKPAALCVPLPKTLAELQQYKEINIVNSYPVNRPAEWLLSSHVPWLLSFRVEDKNSLSKYAQSLFQVNAGKKSPKPAEVATATAAKNFYDSLVAFTDKMLQVSKSLDDQTIPYTVLHPAANAVSILI</sequence>
<keyword evidence="2" id="KW-1185">Reference proteome</keyword>